<reference evidence="1" key="1">
    <citation type="submission" date="2023-11" db="EMBL/GenBank/DDBJ databases">
        <authorList>
            <person name="De Vega J J."/>
            <person name="De Vega J J."/>
        </authorList>
    </citation>
    <scope>NUCLEOTIDE SEQUENCE</scope>
</reference>
<comment type="caution">
    <text evidence="1">The sequence shown here is derived from an EMBL/GenBank/DDBJ whole genome shotgun (WGS) entry which is preliminary data.</text>
</comment>
<organism evidence="1 2">
    <name type="scientific">Mycena citricolor</name>
    <dbReference type="NCBI Taxonomy" id="2018698"/>
    <lineage>
        <taxon>Eukaryota</taxon>
        <taxon>Fungi</taxon>
        <taxon>Dikarya</taxon>
        <taxon>Basidiomycota</taxon>
        <taxon>Agaricomycotina</taxon>
        <taxon>Agaricomycetes</taxon>
        <taxon>Agaricomycetidae</taxon>
        <taxon>Agaricales</taxon>
        <taxon>Marasmiineae</taxon>
        <taxon>Mycenaceae</taxon>
        <taxon>Mycena</taxon>
    </lineage>
</organism>
<accession>A0AAD2H6G9</accession>
<evidence type="ECO:0000313" key="1">
    <source>
        <dbReference type="EMBL" id="CAK5269685.1"/>
    </source>
</evidence>
<dbReference type="Proteomes" id="UP001295794">
    <property type="component" value="Unassembled WGS sequence"/>
</dbReference>
<dbReference type="EMBL" id="CAVNYO010000150">
    <property type="protein sequence ID" value="CAK5269685.1"/>
    <property type="molecule type" value="Genomic_DNA"/>
</dbReference>
<gene>
    <name evidence="1" type="ORF">MYCIT1_LOCUS13595</name>
</gene>
<sequence length="218" mass="23658">MVSVMENESRHEPVRDSQVATMGRLGTQESTETLIVREAQRTGVLNATLLQVRLTREMSSGDLRTDGCRKVFRGRQWVNISLRISAGRERMGERRARCVSSAANCSACSATSPFRIARVCAISESTLPASSAFPGSRSRLCIKISSSSSALAIFPCSRATCASFVRMTFRIDIASVSDGPALLERSRCASVRCFRSSCRAAWALAISASRLATSSLFC</sequence>
<protein>
    <submittedName>
        <fullName evidence="1">Uncharacterized protein</fullName>
    </submittedName>
</protein>
<keyword evidence="2" id="KW-1185">Reference proteome</keyword>
<evidence type="ECO:0000313" key="2">
    <source>
        <dbReference type="Proteomes" id="UP001295794"/>
    </source>
</evidence>
<proteinExistence type="predicted"/>
<name>A0AAD2H6G9_9AGAR</name>
<dbReference type="AlphaFoldDB" id="A0AAD2H6G9"/>